<accession>A0ABS8Y4V8</accession>
<gene>
    <name evidence="1" type="ORF">HAX54_014257</name>
</gene>
<evidence type="ECO:0000313" key="1">
    <source>
        <dbReference type="EMBL" id="MCE5166039.1"/>
    </source>
</evidence>
<comment type="caution">
    <text evidence="1">The sequence shown here is derived from an EMBL/GenBank/DDBJ whole genome shotgun (WGS) entry which is preliminary data.</text>
</comment>
<keyword evidence="2" id="KW-1185">Reference proteome</keyword>
<protein>
    <submittedName>
        <fullName evidence="1">Uncharacterized protein</fullName>
    </submittedName>
</protein>
<organism evidence="1 2">
    <name type="scientific">Datura stramonium</name>
    <name type="common">Jimsonweed</name>
    <name type="synonym">Common thornapple</name>
    <dbReference type="NCBI Taxonomy" id="4076"/>
    <lineage>
        <taxon>Eukaryota</taxon>
        <taxon>Viridiplantae</taxon>
        <taxon>Streptophyta</taxon>
        <taxon>Embryophyta</taxon>
        <taxon>Tracheophyta</taxon>
        <taxon>Spermatophyta</taxon>
        <taxon>Magnoliopsida</taxon>
        <taxon>eudicotyledons</taxon>
        <taxon>Gunneridae</taxon>
        <taxon>Pentapetalae</taxon>
        <taxon>asterids</taxon>
        <taxon>lamiids</taxon>
        <taxon>Solanales</taxon>
        <taxon>Solanaceae</taxon>
        <taxon>Solanoideae</taxon>
        <taxon>Datureae</taxon>
        <taxon>Datura</taxon>
    </lineage>
</organism>
<sequence length="165" mass="18330">MQYACVASIITEGQPQWAVMKSDIHRHELKYEARMLLDLASCPLFQPLDKTWRAEGVIDLATKTDKDAPAFRRLKLTPRPSDPPTTEMFGDAPVSPMAYRRVSSLANGHLKNSINGSCSYCSIVEVSQSYPSHDSASYQNFYEAGSFQVGNLVCSSFTTRAETPE</sequence>
<evidence type="ECO:0000313" key="2">
    <source>
        <dbReference type="Proteomes" id="UP000823775"/>
    </source>
</evidence>
<dbReference type="EMBL" id="JACEIK010018836">
    <property type="protein sequence ID" value="MCE5166039.1"/>
    <property type="molecule type" value="Genomic_DNA"/>
</dbReference>
<dbReference type="Proteomes" id="UP000823775">
    <property type="component" value="Unassembled WGS sequence"/>
</dbReference>
<name>A0ABS8Y4V8_DATST</name>
<proteinExistence type="predicted"/>
<reference evidence="1 2" key="1">
    <citation type="journal article" date="2021" name="BMC Genomics">
        <title>Datura genome reveals duplications of psychoactive alkaloid biosynthetic genes and high mutation rate following tissue culture.</title>
        <authorList>
            <person name="Rajewski A."/>
            <person name="Carter-House D."/>
            <person name="Stajich J."/>
            <person name="Litt A."/>
        </authorList>
    </citation>
    <scope>NUCLEOTIDE SEQUENCE [LARGE SCALE GENOMIC DNA]</scope>
    <source>
        <strain evidence="1">AR-01</strain>
    </source>
</reference>